<sequence>MALSSRLARGCKPRGCRAPARRVLGRRVRYVIGAEPGQVPGRRWRAFCR</sequence>
<evidence type="ECO:0000313" key="2">
    <source>
        <dbReference type="Proteomes" id="UP001596174"/>
    </source>
</evidence>
<dbReference type="RefSeq" id="WP_380590648.1">
    <property type="nucleotide sequence ID" value="NZ_JBHSQJ010000173.1"/>
</dbReference>
<proteinExistence type="predicted"/>
<evidence type="ECO:0000313" key="1">
    <source>
        <dbReference type="EMBL" id="MFC5911529.1"/>
    </source>
</evidence>
<protein>
    <submittedName>
        <fullName evidence="1">Tryptophan biosynthesis modulator TrpM</fullName>
    </submittedName>
</protein>
<gene>
    <name evidence="1" type="primary">trpM</name>
    <name evidence="1" type="synonym">trpX</name>
    <name evidence="1" type="ORF">ACFP3V_30525</name>
</gene>
<dbReference type="EMBL" id="JBHSQJ010000173">
    <property type="protein sequence ID" value="MFC5911529.1"/>
    <property type="molecule type" value="Genomic_DNA"/>
</dbReference>
<keyword evidence="2" id="KW-1185">Reference proteome</keyword>
<dbReference type="InterPro" id="IPR058113">
    <property type="entry name" value="TrpM_modulator"/>
</dbReference>
<dbReference type="Proteomes" id="UP001596174">
    <property type="component" value="Unassembled WGS sequence"/>
</dbReference>
<comment type="caution">
    <text evidence="1">The sequence shown here is derived from an EMBL/GenBank/DDBJ whole genome shotgun (WGS) entry which is preliminary data.</text>
</comment>
<reference evidence="2" key="1">
    <citation type="journal article" date="2019" name="Int. J. Syst. Evol. Microbiol.">
        <title>The Global Catalogue of Microorganisms (GCM) 10K type strain sequencing project: providing services to taxonomists for standard genome sequencing and annotation.</title>
        <authorList>
            <consortium name="The Broad Institute Genomics Platform"/>
            <consortium name="The Broad Institute Genome Sequencing Center for Infectious Disease"/>
            <person name="Wu L."/>
            <person name="Ma J."/>
        </authorList>
    </citation>
    <scope>NUCLEOTIDE SEQUENCE [LARGE SCALE GENOMIC DNA]</scope>
    <source>
        <strain evidence="2">JCM 4816</strain>
    </source>
</reference>
<name>A0ABW1GA74_9ACTN</name>
<accession>A0ABW1GA74</accession>
<dbReference type="NCBIfam" id="NF047334">
    <property type="entry name" value="modulat_TrpM"/>
    <property type="match status" value="1"/>
</dbReference>
<organism evidence="1 2">
    <name type="scientific">Streptacidiphilus monticola</name>
    <dbReference type="NCBI Taxonomy" id="2161674"/>
    <lineage>
        <taxon>Bacteria</taxon>
        <taxon>Bacillati</taxon>
        <taxon>Actinomycetota</taxon>
        <taxon>Actinomycetes</taxon>
        <taxon>Kitasatosporales</taxon>
        <taxon>Streptomycetaceae</taxon>
        <taxon>Streptacidiphilus</taxon>
    </lineage>
</organism>